<organism evidence="4 5">
    <name type="scientific">Catellatospora coxensis</name>
    <dbReference type="NCBI Taxonomy" id="310354"/>
    <lineage>
        <taxon>Bacteria</taxon>
        <taxon>Bacillati</taxon>
        <taxon>Actinomycetota</taxon>
        <taxon>Actinomycetes</taxon>
        <taxon>Micromonosporales</taxon>
        <taxon>Micromonosporaceae</taxon>
        <taxon>Catellatospora</taxon>
    </lineage>
</organism>
<dbReference type="AlphaFoldDB" id="A0A8J3L153"/>
<evidence type="ECO:0000259" key="3">
    <source>
        <dbReference type="PROSITE" id="PS50075"/>
    </source>
</evidence>
<accession>A0A8J3L153</accession>
<proteinExistence type="predicted"/>
<dbReference type="Proteomes" id="UP000630887">
    <property type="component" value="Unassembled WGS sequence"/>
</dbReference>
<dbReference type="SUPFAM" id="SSF47336">
    <property type="entry name" value="ACP-like"/>
    <property type="match status" value="1"/>
</dbReference>
<keyword evidence="2" id="KW-0597">Phosphoprotein</keyword>
<keyword evidence="1" id="KW-0596">Phosphopantetheine</keyword>
<sequence length="98" mass="10766">MTEHPMTEDSVFRVVRTQICEVMDGLRPDDVTLDDRLADLGADSIDRMDVVAGAQRQLGLELEPRRFAGVSDIRSLVATLHAALSEQSRHPGGQAVPR</sequence>
<evidence type="ECO:0000256" key="2">
    <source>
        <dbReference type="ARBA" id="ARBA00022553"/>
    </source>
</evidence>
<dbReference type="GO" id="GO:0031177">
    <property type="term" value="F:phosphopantetheine binding"/>
    <property type="evidence" value="ECO:0007669"/>
    <property type="project" value="InterPro"/>
</dbReference>
<dbReference type="Gene3D" id="1.10.1200.10">
    <property type="entry name" value="ACP-like"/>
    <property type="match status" value="1"/>
</dbReference>
<dbReference type="InterPro" id="IPR036736">
    <property type="entry name" value="ACP-like_sf"/>
</dbReference>
<dbReference type="InterPro" id="IPR020806">
    <property type="entry name" value="PKS_PP-bd"/>
</dbReference>
<dbReference type="Pfam" id="PF00550">
    <property type="entry name" value="PP-binding"/>
    <property type="match status" value="1"/>
</dbReference>
<comment type="caution">
    <text evidence="4">The sequence shown here is derived from an EMBL/GenBank/DDBJ whole genome shotgun (WGS) entry which is preliminary data.</text>
</comment>
<dbReference type="SMART" id="SM00823">
    <property type="entry name" value="PKS_PP"/>
    <property type="match status" value="1"/>
</dbReference>
<evidence type="ECO:0000313" key="5">
    <source>
        <dbReference type="Proteomes" id="UP000630887"/>
    </source>
</evidence>
<feature type="domain" description="Carrier" evidence="3">
    <location>
        <begin position="9"/>
        <end position="84"/>
    </location>
</feature>
<evidence type="ECO:0000256" key="1">
    <source>
        <dbReference type="ARBA" id="ARBA00022450"/>
    </source>
</evidence>
<protein>
    <recommendedName>
        <fullName evidence="3">Carrier domain-containing protein</fullName>
    </recommendedName>
</protein>
<evidence type="ECO:0000313" key="4">
    <source>
        <dbReference type="EMBL" id="GIG07134.1"/>
    </source>
</evidence>
<keyword evidence="5" id="KW-1185">Reference proteome</keyword>
<reference evidence="4 5" key="1">
    <citation type="submission" date="2021-01" db="EMBL/GenBank/DDBJ databases">
        <title>Whole genome shotgun sequence of Catellatospora coxensis NBRC 107359.</title>
        <authorList>
            <person name="Komaki H."/>
            <person name="Tamura T."/>
        </authorList>
    </citation>
    <scope>NUCLEOTIDE SEQUENCE [LARGE SCALE GENOMIC DNA]</scope>
    <source>
        <strain evidence="4 5">NBRC 107359</strain>
    </source>
</reference>
<name>A0A8J3L153_9ACTN</name>
<dbReference type="InterPro" id="IPR009081">
    <property type="entry name" value="PP-bd_ACP"/>
</dbReference>
<gene>
    <name evidence="4" type="ORF">Cco03nite_38340</name>
</gene>
<dbReference type="PROSITE" id="PS50075">
    <property type="entry name" value="CARRIER"/>
    <property type="match status" value="1"/>
</dbReference>
<dbReference type="EMBL" id="BONI01000031">
    <property type="protein sequence ID" value="GIG07134.1"/>
    <property type="molecule type" value="Genomic_DNA"/>
</dbReference>